<dbReference type="CDD" id="cd01584">
    <property type="entry name" value="AcnA_Mitochondrial"/>
    <property type="match status" value="1"/>
</dbReference>
<evidence type="ECO:0000259" key="17">
    <source>
        <dbReference type="Pfam" id="PF00330"/>
    </source>
</evidence>
<dbReference type="Pfam" id="PF00330">
    <property type="entry name" value="Aconitase"/>
    <property type="match status" value="1"/>
</dbReference>
<dbReference type="InterPro" id="IPR006248">
    <property type="entry name" value="Aconitase_mito-like"/>
</dbReference>
<dbReference type="InterPro" id="IPR050926">
    <property type="entry name" value="Aconitase/IPM_isomerase"/>
</dbReference>
<evidence type="ECO:0000256" key="15">
    <source>
        <dbReference type="ARBA" id="ARBA00031977"/>
    </source>
</evidence>
<evidence type="ECO:0000259" key="18">
    <source>
        <dbReference type="Pfam" id="PF00694"/>
    </source>
</evidence>
<dbReference type="Gene3D" id="3.40.1060.10">
    <property type="entry name" value="Aconitase, Domain 2"/>
    <property type="match status" value="1"/>
</dbReference>
<dbReference type="PROSITE" id="PS01244">
    <property type="entry name" value="ACONITASE_2"/>
    <property type="match status" value="1"/>
</dbReference>
<reference evidence="19 20" key="1">
    <citation type="submission" date="2021-05" db="EMBL/GenBank/DDBJ databases">
        <title>A Polyphasic approach of four new species of the genus Ohtaekwangia: Ohtaekwangia histidinii sp. nov., Ohtaekwangia cretensis sp. nov., Ohtaekwangia indiensis sp. nov., Ohtaekwangia reichenbachii sp. nov. from diverse environment.</title>
        <authorList>
            <person name="Octaviana S."/>
        </authorList>
    </citation>
    <scope>NUCLEOTIDE SEQUENCE [LARGE SCALE GENOMIC DNA]</scope>
    <source>
        <strain evidence="19 20">PWU5</strain>
    </source>
</reference>
<dbReference type="NCBIfam" id="TIGR01340">
    <property type="entry name" value="aconitase_mito"/>
    <property type="match status" value="1"/>
</dbReference>
<dbReference type="InterPro" id="IPR015932">
    <property type="entry name" value="Aconitase_dom2"/>
</dbReference>
<dbReference type="FunFam" id="3.40.1060.10:FF:000001">
    <property type="entry name" value="Aconitate hydratase, mitochondrial"/>
    <property type="match status" value="1"/>
</dbReference>
<dbReference type="GO" id="GO:0051539">
    <property type="term" value="F:4 iron, 4 sulfur cluster binding"/>
    <property type="evidence" value="ECO:0007669"/>
    <property type="project" value="InterPro"/>
</dbReference>
<evidence type="ECO:0000256" key="12">
    <source>
        <dbReference type="ARBA" id="ARBA00023501"/>
    </source>
</evidence>
<feature type="domain" description="Aconitase/3-isopropylmalate dehydratase large subunit alpha/beta/alpha" evidence="17">
    <location>
        <begin position="34"/>
        <end position="477"/>
    </location>
</feature>
<dbReference type="GO" id="GO:0003994">
    <property type="term" value="F:aconitate hydratase activity"/>
    <property type="evidence" value="ECO:0007669"/>
    <property type="project" value="UniProtKB-EC"/>
</dbReference>
<dbReference type="InterPro" id="IPR001030">
    <property type="entry name" value="Acoase/IPM_deHydtase_lsu_aba"/>
</dbReference>
<evidence type="ECO:0000256" key="1">
    <source>
        <dbReference type="ARBA" id="ARBA00001966"/>
    </source>
</evidence>
<evidence type="ECO:0000256" key="5">
    <source>
        <dbReference type="ARBA" id="ARBA00019378"/>
    </source>
</evidence>
<evidence type="ECO:0000256" key="10">
    <source>
        <dbReference type="ARBA" id="ARBA00023014"/>
    </source>
</evidence>
<keyword evidence="8" id="KW-0809">Transit peptide</keyword>
<evidence type="ECO:0000256" key="11">
    <source>
        <dbReference type="ARBA" id="ARBA00023239"/>
    </source>
</evidence>
<dbReference type="InterPro" id="IPR015928">
    <property type="entry name" value="Aconitase/3IPM_dehydase_swvl"/>
</dbReference>
<evidence type="ECO:0000256" key="2">
    <source>
        <dbReference type="ARBA" id="ARBA00004717"/>
    </source>
</evidence>
<proteinExistence type="inferred from homology"/>
<dbReference type="InterPro" id="IPR018136">
    <property type="entry name" value="Aconitase_4Fe-4S_BS"/>
</dbReference>
<evidence type="ECO:0000256" key="14">
    <source>
        <dbReference type="ARBA" id="ARBA00031081"/>
    </source>
</evidence>
<protein>
    <recommendedName>
        <fullName evidence="5">Aconitate hydratase A</fullName>
        <ecNumber evidence="4">4.2.1.3</ecNumber>
    </recommendedName>
    <alternativeName>
        <fullName evidence="13">Citrate hydro-lyase</fullName>
    </alternativeName>
    <alternativeName>
        <fullName evidence="15">Iron-responsive protein-like</fullName>
    </alternativeName>
    <alternativeName>
        <fullName evidence="14">RNA-binding protein</fullName>
    </alternativeName>
</protein>
<dbReference type="NCBIfam" id="NF005558">
    <property type="entry name" value="PRK07229.1"/>
    <property type="match status" value="1"/>
</dbReference>
<dbReference type="GO" id="GO:0046872">
    <property type="term" value="F:metal ion binding"/>
    <property type="evidence" value="ECO:0007669"/>
    <property type="project" value="UniProtKB-KW"/>
</dbReference>
<keyword evidence="10" id="KW-0411">Iron-sulfur</keyword>
<evidence type="ECO:0000256" key="3">
    <source>
        <dbReference type="ARBA" id="ARBA00007185"/>
    </source>
</evidence>
<dbReference type="PANTHER" id="PTHR43160">
    <property type="entry name" value="ACONITATE HYDRATASE B"/>
    <property type="match status" value="1"/>
</dbReference>
<dbReference type="InterPro" id="IPR036008">
    <property type="entry name" value="Aconitase_4Fe-4S_dom"/>
</dbReference>
<dbReference type="SUPFAM" id="SSF53732">
    <property type="entry name" value="Aconitase iron-sulfur domain"/>
    <property type="match status" value="1"/>
</dbReference>
<sequence length="889" mass="95477">MVFDLDMIKALYDKMPSRITKARKVVNRPLTLSEKILYSHLHDDQKLENFGRGKSYVDFAPDRVAMQDATAQMALLQFMSAGRPKVAVPSTVHCDHLIVAKTGAAEDLTIANTESAEVFNFLSSVSTKYGIGFWRPGAGIIHQVVLENYAFPGGMMIGTDSHTVNAGGLGMVAIGVGGADAVDVMSGMAWELKFPKLIGIKLTGKLSGWASAKDIILKVAGILTVKGGTGAIVEYFGEGATSLSCTGKGTICNMGAEIGATTSTFGYDESMERYLISTGRSEVAKLANKVKEHLTADAEVYANPEQYFDQVVEINLSELEPHLNGPFTPDLATPISKIKEEAAKNGWPTKVEVGLIGSCTNSSYEDISRAASLARQVAAKGLRTKAEFTITPGSEVVRYTIDRDGFIDAFDKIGAKVFANACGPCIGMWNRVGAEKKEKNTIVHSFNRNFQSRNDGNPNTFAFVASPELTTALAIAGDLTFNPATDYLTNERGEQVKLDPPTGDELPKRGFDAEDPGFTAPAKDGSKVVVKVSDTSDRLQLLAPFKAWEGTDLKGLRLLIKAKGKCTTDHISMAGKWLKYRGHLDNISNNLLIGATNFYNEKTNSVKNALTGSYDEVPNVQRAYKAQGLGSIVVGDENYGEGSSREHAAMEPRHLGVRAILVKSFARIHETNLKKQGMLGLTFANKEDYNKIKEDDTFDIVGLTSFAPEVPLTLVIRHSDGTEESIQVNHTYNAGQIEWFKAGSALNLMAAKFAKEAKTAAPKKAAAPAKKAAPAKAVKAVAKVVKGVKKVVKTVAKVVKGVVKAAPKKAVKTVAKKAAPKKAVKAVAKKVAKKAAPKKAVKAVAKKVVKKTAPKKVVKKVAPKKVVAKKAVKSAPKKAAKKVAKKKKR</sequence>
<dbReference type="Gene3D" id="3.30.499.10">
    <property type="entry name" value="Aconitase, domain 3"/>
    <property type="match status" value="2"/>
</dbReference>
<comment type="caution">
    <text evidence="19">The sequence shown here is derived from an EMBL/GenBank/DDBJ whole genome shotgun (WGS) entry which is preliminary data.</text>
</comment>
<gene>
    <name evidence="19" type="ORF">KK062_10605</name>
</gene>
<dbReference type="PRINTS" id="PR00415">
    <property type="entry name" value="ACONITASE"/>
</dbReference>
<evidence type="ECO:0000256" key="4">
    <source>
        <dbReference type="ARBA" id="ARBA00012926"/>
    </source>
</evidence>
<dbReference type="PROSITE" id="PS00450">
    <property type="entry name" value="ACONITASE_1"/>
    <property type="match status" value="1"/>
</dbReference>
<comment type="catalytic activity">
    <reaction evidence="12">
        <text>citrate = D-threo-isocitrate</text>
        <dbReference type="Rhea" id="RHEA:10336"/>
        <dbReference type="ChEBI" id="CHEBI:15562"/>
        <dbReference type="ChEBI" id="CHEBI:16947"/>
        <dbReference type="EC" id="4.2.1.3"/>
    </reaction>
</comment>
<dbReference type="FunFam" id="3.30.499.10:FF:000004">
    <property type="entry name" value="Aconitate hydratase, mitochondrial"/>
    <property type="match status" value="1"/>
</dbReference>
<dbReference type="FunFam" id="3.30.499.10:FF:000003">
    <property type="entry name" value="Aconitate hydratase, mitochondrial"/>
    <property type="match status" value="1"/>
</dbReference>
<organism evidence="19 20">
    <name type="scientific">Dawidia cretensis</name>
    <dbReference type="NCBI Taxonomy" id="2782350"/>
    <lineage>
        <taxon>Bacteria</taxon>
        <taxon>Pseudomonadati</taxon>
        <taxon>Bacteroidota</taxon>
        <taxon>Cytophagia</taxon>
        <taxon>Cytophagales</taxon>
        <taxon>Chryseotaleaceae</taxon>
        <taxon>Dawidia</taxon>
    </lineage>
</organism>
<comment type="similarity">
    <text evidence="3">Belongs to the aconitase/IPM isomerase family.</text>
</comment>
<evidence type="ECO:0000313" key="19">
    <source>
        <dbReference type="EMBL" id="MBT1708677.1"/>
    </source>
</evidence>
<evidence type="ECO:0000256" key="9">
    <source>
        <dbReference type="ARBA" id="ARBA00023004"/>
    </source>
</evidence>
<evidence type="ECO:0000256" key="8">
    <source>
        <dbReference type="ARBA" id="ARBA00022946"/>
    </source>
</evidence>
<keyword evidence="7" id="KW-0479">Metal-binding</keyword>
<keyword evidence="11 19" id="KW-0456">Lyase</keyword>
<evidence type="ECO:0000256" key="7">
    <source>
        <dbReference type="ARBA" id="ARBA00022723"/>
    </source>
</evidence>
<keyword evidence="6" id="KW-0816">Tricarboxylic acid cycle</keyword>
<dbReference type="EC" id="4.2.1.3" evidence="4"/>
<evidence type="ECO:0000256" key="16">
    <source>
        <dbReference type="SAM" id="MobiDB-lite"/>
    </source>
</evidence>
<feature type="domain" description="Aconitase A/isopropylmalate dehydratase small subunit swivel" evidence="18">
    <location>
        <begin position="558"/>
        <end position="685"/>
    </location>
</feature>
<dbReference type="EMBL" id="JAHESE010000008">
    <property type="protein sequence ID" value="MBT1708677.1"/>
    <property type="molecule type" value="Genomic_DNA"/>
</dbReference>
<dbReference type="GO" id="GO:0006099">
    <property type="term" value="P:tricarboxylic acid cycle"/>
    <property type="evidence" value="ECO:0007669"/>
    <property type="project" value="UniProtKB-KW"/>
</dbReference>
<dbReference type="AlphaFoldDB" id="A0AAP2DZ15"/>
<comment type="pathway">
    <text evidence="2">Carbohydrate metabolism; tricarboxylic acid cycle; isocitrate from oxaloacetate: step 2/2.</text>
</comment>
<dbReference type="InterPro" id="IPR000573">
    <property type="entry name" value="AconitaseA/IPMdHydase_ssu_swvl"/>
</dbReference>
<keyword evidence="9" id="KW-0408">Iron</keyword>
<dbReference type="SUPFAM" id="SSF52016">
    <property type="entry name" value="LeuD/IlvD-like"/>
    <property type="match status" value="1"/>
</dbReference>
<dbReference type="Gene3D" id="3.20.19.10">
    <property type="entry name" value="Aconitase, domain 4"/>
    <property type="match status" value="1"/>
</dbReference>
<dbReference type="FunFam" id="3.20.19.10:FF:000002">
    <property type="entry name" value="Aconitate hydratase, mitochondrial"/>
    <property type="match status" value="1"/>
</dbReference>
<keyword evidence="20" id="KW-1185">Reference proteome</keyword>
<evidence type="ECO:0000313" key="20">
    <source>
        <dbReference type="Proteomes" id="UP001319080"/>
    </source>
</evidence>
<dbReference type="Proteomes" id="UP001319080">
    <property type="component" value="Unassembled WGS sequence"/>
</dbReference>
<evidence type="ECO:0000256" key="13">
    <source>
        <dbReference type="ARBA" id="ARBA00029682"/>
    </source>
</evidence>
<dbReference type="InterPro" id="IPR015931">
    <property type="entry name" value="Acnase/IPM_dHydase_lsu_aba_1/3"/>
</dbReference>
<feature type="region of interest" description="Disordered" evidence="16">
    <location>
        <begin position="868"/>
        <end position="889"/>
    </location>
</feature>
<accession>A0AAP2DZ15</accession>
<dbReference type="GO" id="GO:0005829">
    <property type="term" value="C:cytosol"/>
    <property type="evidence" value="ECO:0007669"/>
    <property type="project" value="TreeGrafter"/>
</dbReference>
<dbReference type="PANTHER" id="PTHR43160:SF3">
    <property type="entry name" value="ACONITATE HYDRATASE, MITOCHONDRIAL"/>
    <property type="match status" value="1"/>
</dbReference>
<comment type="cofactor">
    <cofactor evidence="1">
        <name>[4Fe-4S] cluster</name>
        <dbReference type="ChEBI" id="CHEBI:49883"/>
    </cofactor>
</comment>
<dbReference type="Pfam" id="PF00694">
    <property type="entry name" value="Aconitase_C"/>
    <property type="match status" value="1"/>
</dbReference>
<name>A0AAP2DZ15_9BACT</name>
<evidence type="ECO:0000256" key="6">
    <source>
        <dbReference type="ARBA" id="ARBA00022532"/>
    </source>
</evidence>